<dbReference type="SUPFAM" id="SSF46785">
    <property type="entry name" value="Winged helix' DNA-binding domain"/>
    <property type="match status" value="1"/>
</dbReference>
<evidence type="ECO:0000256" key="1">
    <source>
        <dbReference type="ARBA" id="ARBA00023015"/>
    </source>
</evidence>
<proteinExistence type="predicted"/>
<evidence type="ECO:0000256" key="2">
    <source>
        <dbReference type="ARBA" id="ARBA00023125"/>
    </source>
</evidence>
<dbReference type="Gene3D" id="1.10.10.10">
    <property type="entry name" value="Winged helix-like DNA-binding domain superfamily/Winged helix DNA-binding domain"/>
    <property type="match status" value="1"/>
</dbReference>
<accession>A0ABP8I2J7</accession>
<organism evidence="5 6">
    <name type="scientific">Variovorax defluvii</name>
    <dbReference type="NCBI Taxonomy" id="913761"/>
    <lineage>
        <taxon>Bacteria</taxon>
        <taxon>Pseudomonadati</taxon>
        <taxon>Pseudomonadota</taxon>
        <taxon>Betaproteobacteria</taxon>
        <taxon>Burkholderiales</taxon>
        <taxon>Comamonadaceae</taxon>
        <taxon>Variovorax</taxon>
    </lineage>
</organism>
<reference evidence="6" key="1">
    <citation type="journal article" date="2019" name="Int. J. Syst. Evol. Microbiol.">
        <title>The Global Catalogue of Microorganisms (GCM) 10K type strain sequencing project: providing services to taxonomists for standard genome sequencing and annotation.</title>
        <authorList>
            <consortium name="The Broad Institute Genomics Platform"/>
            <consortium name="The Broad Institute Genome Sequencing Center for Infectious Disease"/>
            <person name="Wu L."/>
            <person name="Ma J."/>
        </authorList>
    </citation>
    <scope>NUCLEOTIDE SEQUENCE [LARGE SCALE GENOMIC DNA]</scope>
    <source>
        <strain evidence="6">JCM 17804</strain>
    </source>
</reference>
<comment type="caution">
    <text evidence="5">The sequence shown here is derived from an EMBL/GenBank/DDBJ whole genome shotgun (WGS) entry which is preliminary data.</text>
</comment>
<dbReference type="PANTHER" id="PTHR33164">
    <property type="entry name" value="TRANSCRIPTIONAL REGULATOR, MARR FAMILY"/>
    <property type="match status" value="1"/>
</dbReference>
<gene>
    <name evidence="5" type="ORF">GCM10023165_37200</name>
</gene>
<evidence type="ECO:0000259" key="4">
    <source>
        <dbReference type="PROSITE" id="PS50995"/>
    </source>
</evidence>
<dbReference type="RefSeq" id="WP_345539768.1">
    <property type="nucleotide sequence ID" value="NZ_BAABGJ010000060.1"/>
</dbReference>
<evidence type="ECO:0000256" key="3">
    <source>
        <dbReference type="ARBA" id="ARBA00023163"/>
    </source>
</evidence>
<dbReference type="InterPro" id="IPR039422">
    <property type="entry name" value="MarR/SlyA-like"/>
</dbReference>
<evidence type="ECO:0000313" key="5">
    <source>
        <dbReference type="EMBL" id="GAA4349970.1"/>
    </source>
</evidence>
<dbReference type="PRINTS" id="PR00598">
    <property type="entry name" value="HTHMARR"/>
</dbReference>
<dbReference type="EMBL" id="BAABGJ010000060">
    <property type="protein sequence ID" value="GAA4349970.1"/>
    <property type="molecule type" value="Genomic_DNA"/>
</dbReference>
<dbReference type="Pfam" id="PF12802">
    <property type="entry name" value="MarR_2"/>
    <property type="match status" value="1"/>
</dbReference>
<keyword evidence="1" id="KW-0805">Transcription regulation</keyword>
<dbReference type="PROSITE" id="PS50995">
    <property type="entry name" value="HTH_MARR_2"/>
    <property type="match status" value="1"/>
</dbReference>
<protein>
    <recommendedName>
        <fullName evidence="4">HTH marR-type domain-containing protein</fullName>
    </recommendedName>
</protein>
<dbReference type="InterPro" id="IPR036390">
    <property type="entry name" value="WH_DNA-bd_sf"/>
</dbReference>
<name>A0ABP8I2J7_9BURK</name>
<keyword evidence="3" id="KW-0804">Transcription</keyword>
<dbReference type="InterPro" id="IPR000835">
    <property type="entry name" value="HTH_MarR-typ"/>
</dbReference>
<sequence length="163" mass="18189">MASSASDKPLRFVDDYLPALLAQASQLISSEFHVVARQHGFSVSEWRVMASLAGGAPISIGQLAQVTVTKQPTVTRLLDRMEAKGQVERLPHGSDRRITLVRITRKGAKTVERLIELAREHERRVLEPFGLLRAEELKTTLRQMIDLHARAPQDGDAAEEEED</sequence>
<dbReference type="Proteomes" id="UP001500975">
    <property type="component" value="Unassembled WGS sequence"/>
</dbReference>
<keyword evidence="2" id="KW-0238">DNA-binding</keyword>
<keyword evidence="6" id="KW-1185">Reference proteome</keyword>
<dbReference type="SMART" id="SM00347">
    <property type="entry name" value="HTH_MARR"/>
    <property type="match status" value="1"/>
</dbReference>
<feature type="domain" description="HTH marR-type" evidence="4">
    <location>
        <begin position="14"/>
        <end position="146"/>
    </location>
</feature>
<dbReference type="PANTHER" id="PTHR33164:SF64">
    <property type="entry name" value="TRANSCRIPTIONAL REGULATOR SLYA"/>
    <property type="match status" value="1"/>
</dbReference>
<dbReference type="InterPro" id="IPR036388">
    <property type="entry name" value="WH-like_DNA-bd_sf"/>
</dbReference>
<evidence type="ECO:0000313" key="6">
    <source>
        <dbReference type="Proteomes" id="UP001500975"/>
    </source>
</evidence>